<name>X1VLI8_9ZZZZ</name>
<dbReference type="AlphaFoldDB" id="X1VLI8"/>
<evidence type="ECO:0000313" key="2">
    <source>
        <dbReference type="EMBL" id="GAJ09160.1"/>
    </source>
</evidence>
<proteinExistence type="predicted"/>
<feature type="non-terminal residue" evidence="2">
    <location>
        <position position="1"/>
    </location>
</feature>
<reference evidence="2" key="1">
    <citation type="journal article" date="2014" name="Front. Microbiol.">
        <title>High frequency of phylogenetically diverse reductive dehalogenase-homologous genes in deep subseafloor sedimentary metagenomes.</title>
        <authorList>
            <person name="Kawai M."/>
            <person name="Futagami T."/>
            <person name="Toyoda A."/>
            <person name="Takaki Y."/>
            <person name="Nishi S."/>
            <person name="Hori S."/>
            <person name="Arai W."/>
            <person name="Tsubouchi T."/>
            <person name="Morono Y."/>
            <person name="Uchiyama I."/>
            <person name="Ito T."/>
            <person name="Fujiyama A."/>
            <person name="Inagaki F."/>
            <person name="Takami H."/>
        </authorList>
    </citation>
    <scope>NUCLEOTIDE SEQUENCE</scope>
    <source>
        <strain evidence="2">Expedition CK06-06</strain>
    </source>
</reference>
<sequence length="138" mass="15359">GGASEGSYVGTTFRALNDIWVEVDTDNETCHFSLYLLDYDNTNRALQDGNLDDTEFLVAHTDIVTFSGVIRIPYSGVYSLVLTTQADFLWFYIRVTAVVPRIQLLVTGGGLILVVVMVMGLRMVILRANVKATRQVEH</sequence>
<protein>
    <submittedName>
        <fullName evidence="2">Uncharacterized protein</fullName>
    </submittedName>
</protein>
<keyword evidence="1" id="KW-0472">Membrane</keyword>
<feature type="transmembrane region" description="Helical" evidence="1">
    <location>
        <begin position="105"/>
        <end position="125"/>
    </location>
</feature>
<gene>
    <name evidence="2" type="ORF">S12H4_54308</name>
</gene>
<accession>X1VLI8</accession>
<organism evidence="2">
    <name type="scientific">marine sediment metagenome</name>
    <dbReference type="NCBI Taxonomy" id="412755"/>
    <lineage>
        <taxon>unclassified sequences</taxon>
        <taxon>metagenomes</taxon>
        <taxon>ecological metagenomes</taxon>
    </lineage>
</organism>
<keyword evidence="1" id="KW-0812">Transmembrane</keyword>
<comment type="caution">
    <text evidence="2">The sequence shown here is derived from an EMBL/GenBank/DDBJ whole genome shotgun (WGS) entry which is preliminary data.</text>
</comment>
<evidence type="ECO:0000256" key="1">
    <source>
        <dbReference type="SAM" id="Phobius"/>
    </source>
</evidence>
<dbReference type="EMBL" id="BARW01034697">
    <property type="protein sequence ID" value="GAJ09160.1"/>
    <property type="molecule type" value="Genomic_DNA"/>
</dbReference>
<keyword evidence="1" id="KW-1133">Transmembrane helix</keyword>